<evidence type="ECO:0000256" key="11">
    <source>
        <dbReference type="ARBA" id="ARBA00023235"/>
    </source>
</evidence>
<evidence type="ECO:0000256" key="14">
    <source>
        <dbReference type="ARBA" id="ARBA00048988"/>
    </source>
</evidence>
<feature type="domain" description="UvrD-like helicase ATP-binding" evidence="16">
    <location>
        <begin position="17"/>
        <end position="332"/>
    </location>
</feature>
<comment type="similarity">
    <text evidence="1">Belongs to the helicase family. UvrD subfamily.</text>
</comment>
<dbReference type="RefSeq" id="WP_231998821.1">
    <property type="nucleotide sequence ID" value="NZ_AP019307.1"/>
</dbReference>
<dbReference type="Pfam" id="PF00580">
    <property type="entry name" value="UvrD-helicase"/>
    <property type="match status" value="1"/>
</dbReference>
<sequence length="1027" mass="111890">MRIETPAQLAELMGESWMFSDEQFAAVTAPLEPVVVIAGAGSGKTSVMAGRVVWLVANGLVEPGQILGLTFTTKATGELQQRVRKALTKADLLTADSDEPTISTYHAYAGALLSEHGLRIGHEPDARLIADATRYQLAARAVSQHATHIALLSDHPQTVVKDLLSLDAELSEHLSTVSDARVADARERAMLMEEMAADTAKGDYLKALSAIDRRAELLGLVDGYRALKARLGLIDFSDQIALTAQLAEEAPEVGELQRATFRVVLLDEYQDTSIAQARMLRALFGGHAVMAVGDPNQAIYGWRGASVSNILGFAEDYPGARNLALATNRRSDVRILQTANHLAAPLESSGMVQALRPQDGAAPGEVDVWVHERWDDELEWLGREVVAAHATGVEWKEIGVLVRSNRHGAAVYDALLSAGAPVEIVGLKGLLRLPEVAEVLATLSLVQDVTDNASLLTLLTGARWSIGARDLALLSQRASELSPRRDAEPTSLRDQLARAAEDADPLETPALLDALEAPGLAAYSDGAQERFGELASELRRLRAAAGEPVLDLVRRIIDVTGVDVELASAVSESARARRDNVDLFVQAVADFQAYDGAVTLPALMAWLEAEDEFEQGLDVAVPSEADSVKLLTVHRAKGLEWDVVFVPGVTTDHFPITRARSSHLSAPAVLPLSLRGDKRDLPPLRGLHRKQIAEWNDARRAHAADEELRLAYVAWTRARHRVVLSAWRWAPHRDKGLGPSAYLERTREAMAMWGQIPSQWAEAVDNDIETNPYDGQLIDLPWPISHDTAEATLRRRAAELVREAVDDGYSDAVVESWDRDLERLLAERETPEVIDVAVTSMSATALATWQRSPESYLASVVRPMPRQPNPRARFGTRFHAWVEQRFGQTDLFGPDELPGRADVGIGSEEDLAELIEAFEAGPFADRAPEAVEQPFALPLGGHVVRGRIDAVYRDGDGYLVVDWKTGEQPADPLQLAVYRIAWAELAGCPVEDVRAAFVHVRSGRIVEPSDLPDRAALAASFEPAVES</sequence>
<feature type="binding site" evidence="15">
    <location>
        <begin position="38"/>
        <end position="45"/>
    </location>
    <ligand>
        <name>ATP</name>
        <dbReference type="ChEBI" id="CHEBI:30616"/>
    </ligand>
</feature>
<evidence type="ECO:0000313" key="19">
    <source>
        <dbReference type="Proteomes" id="UP000271573"/>
    </source>
</evidence>
<name>A0A3G9IZ45_9ACTN</name>
<dbReference type="AlphaFoldDB" id="A0A3G9IZ45"/>
<dbReference type="InterPro" id="IPR011604">
    <property type="entry name" value="PDDEXK-like_dom_sf"/>
</dbReference>
<dbReference type="CDD" id="cd17932">
    <property type="entry name" value="DEXQc_UvrD"/>
    <property type="match status" value="1"/>
</dbReference>
<dbReference type="InterPro" id="IPR027417">
    <property type="entry name" value="P-loop_NTPase"/>
</dbReference>
<evidence type="ECO:0000259" key="16">
    <source>
        <dbReference type="PROSITE" id="PS51198"/>
    </source>
</evidence>
<keyword evidence="7" id="KW-0269">Exonuclease</keyword>
<dbReference type="Gene3D" id="3.40.50.300">
    <property type="entry name" value="P-loop containing nucleotide triphosphate hydrolases"/>
    <property type="match status" value="3"/>
</dbReference>
<reference evidence="18 19" key="1">
    <citation type="submission" date="2018-11" db="EMBL/GenBank/DDBJ databases">
        <title>Complete genome sequence of Nocardioides baekrokdamisoli strain KCTC 39748.</title>
        <authorList>
            <person name="Kang S.W."/>
            <person name="Lee K.C."/>
            <person name="Kim K.K."/>
            <person name="Kim J.S."/>
            <person name="Kim D.S."/>
            <person name="Ko S.H."/>
            <person name="Yang S.H."/>
            <person name="Shin Y.K."/>
            <person name="Lee J.S."/>
        </authorList>
    </citation>
    <scope>NUCLEOTIDE SEQUENCE [LARGE SCALE GENOMIC DNA]</scope>
    <source>
        <strain evidence="18 19">KCTC 39748</strain>
    </source>
</reference>
<dbReference type="InterPro" id="IPR000212">
    <property type="entry name" value="DNA_helicase_UvrD/REP"/>
</dbReference>
<evidence type="ECO:0000313" key="18">
    <source>
        <dbReference type="EMBL" id="BBH16464.1"/>
    </source>
</evidence>
<keyword evidence="9" id="KW-0238">DNA-binding</keyword>
<dbReference type="GO" id="GO:0005829">
    <property type="term" value="C:cytosol"/>
    <property type="evidence" value="ECO:0007669"/>
    <property type="project" value="TreeGrafter"/>
</dbReference>
<keyword evidence="8 15" id="KW-0067">ATP-binding</keyword>
<dbReference type="Proteomes" id="UP000271573">
    <property type="component" value="Chromosome"/>
</dbReference>
<dbReference type="GO" id="GO:0004527">
    <property type="term" value="F:exonuclease activity"/>
    <property type="evidence" value="ECO:0007669"/>
    <property type="project" value="UniProtKB-KW"/>
</dbReference>
<dbReference type="GO" id="GO:0000725">
    <property type="term" value="P:recombinational repair"/>
    <property type="evidence" value="ECO:0007669"/>
    <property type="project" value="TreeGrafter"/>
</dbReference>
<keyword evidence="3 15" id="KW-0547">Nucleotide-binding</keyword>
<keyword evidence="4" id="KW-0227">DNA damage</keyword>
<dbReference type="Gene3D" id="1.10.10.160">
    <property type="match status" value="1"/>
</dbReference>
<comment type="catalytic activity">
    <reaction evidence="12">
        <text>Couples ATP hydrolysis with the unwinding of duplex DNA by translocating in the 3'-5' direction.</text>
        <dbReference type="EC" id="5.6.2.4"/>
    </reaction>
</comment>
<dbReference type="InterPro" id="IPR011335">
    <property type="entry name" value="Restrct_endonuc-II-like"/>
</dbReference>
<dbReference type="EMBL" id="AP019307">
    <property type="protein sequence ID" value="BBH16464.1"/>
    <property type="molecule type" value="Genomic_DNA"/>
</dbReference>
<dbReference type="PROSITE" id="PS51198">
    <property type="entry name" value="UVRD_HELICASE_ATP_BIND"/>
    <property type="match status" value="1"/>
</dbReference>
<evidence type="ECO:0000256" key="8">
    <source>
        <dbReference type="ARBA" id="ARBA00022840"/>
    </source>
</evidence>
<dbReference type="InterPro" id="IPR013986">
    <property type="entry name" value="DExx_box_DNA_helicase_dom_sf"/>
</dbReference>
<evidence type="ECO:0000256" key="1">
    <source>
        <dbReference type="ARBA" id="ARBA00009922"/>
    </source>
</evidence>
<evidence type="ECO:0000256" key="13">
    <source>
        <dbReference type="ARBA" id="ARBA00034808"/>
    </source>
</evidence>
<evidence type="ECO:0000256" key="12">
    <source>
        <dbReference type="ARBA" id="ARBA00034617"/>
    </source>
</evidence>
<keyword evidence="10" id="KW-0234">DNA repair</keyword>
<keyword evidence="6 15" id="KW-0347">Helicase</keyword>
<dbReference type="KEGG" id="nbe:Back2_07510"/>
<organism evidence="18 19">
    <name type="scientific">Nocardioides baekrokdamisoli</name>
    <dbReference type="NCBI Taxonomy" id="1804624"/>
    <lineage>
        <taxon>Bacteria</taxon>
        <taxon>Bacillati</taxon>
        <taxon>Actinomycetota</taxon>
        <taxon>Actinomycetes</taxon>
        <taxon>Propionibacteriales</taxon>
        <taxon>Nocardioidaceae</taxon>
        <taxon>Nocardioides</taxon>
    </lineage>
</organism>
<evidence type="ECO:0000256" key="4">
    <source>
        <dbReference type="ARBA" id="ARBA00022763"/>
    </source>
</evidence>
<keyword evidence="2" id="KW-0540">Nuclease</keyword>
<evidence type="ECO:0000259" key="17">
    <source>
        <dbReference type="PROSITE" id="PS51217"/>
    </source>
</evidence>
<evidence type="ECO:0000256" key="10">
    <source>
        <dbReference type="ARBA" id="ARBA00023204"/>
    </source>
</evidence>
<dbReference type="InterPro" id="IPR014017">
    <property type="entry name" value="DNA_helicase_UvrD-like_C"/>
</dbReference>
<dbReference type="InterPro" id="IPR014016">
    <property type="entry name" value="UvrD-like_ATP-bd"/>
</dbReference>
<dbReference type="GO" id="GO:0033202">
    <property type="term" value="C:DNA helicase complex"/>
    <property type="evidence" value="ECO:0007669"/>
    <property type="project" value="TreeGrafter"/>
</dbReference>
<feature type="domain" description="UvrD-like helicase C-terminal" evidence="17">
    <location>
        <begin position="333"/>
        <end position="638"/>
    </location>
</feature>
<evidence type="ECO:0000256" key="6">
    <source>
        <dbReference type="ARBA" id="ARBA00022806"/>
    </source>
</evidence>
<dbReference type="PANTHER" id="PTHR11070">
    <property type="entry name" value="UVRD / RECB / PCRA DNA HELICASE FAMILY MEMBER"/>
    <property type="match status" value="1"/>
</dbReference>
<evidence type="ECO:0000256" key="5">
    <source>
        <dbReference type="ARBA" id="ARBA00022801"/>
    </source>
</evidence>
<accession>A0A3G9IZ45</accession>
<dbReference type="PANTHER" id="PTHR11070:SF55">
    <property type="entry name" value="DNA 3'-5' HELICASE"/>
    <property type="match status" value="1"/>
</dbReference>
<dbReference type="GO" id="GO:0005524">
    <property type="term" value="F:ATP binding"/>
    <property type="evidence" value="ECO:0007669"/>
    <property type="project" value="UniProtKB-UniRule"/>
</dbReference>
<dbReference type="Gene3D" id="3.90.320.10">
    <property type="match status" value="1"/>
</dbReference>
<keyword evidence="19" id="KW-1185">Reference proteome</keyword>
<keyword evidence="5 15" id="KW-0378">Hydrolase</keyword>
<dbReference type="InterPro" id="IPR038726">
    <property type="entry name" value="PDDEXK_AddAB-type"/>
</dbReference>
<evidence type="ECO:0000256" key="7">
    <source>
        <dbReference type="ARBA" id="ARBA00022839"/>
    </source>
</evidence>
<protein>
    <recommendedName>
        <fullName evidence="13">DNA 3'-5' helicase</fullName>
        <ecNumber evidence="13">5.6.2.4</ecNumber>
    </recommendedName>
</protein>
<dbReference type="Gene3D" id="1.10.486.10">
    <property type="entry name" value="PCRA, domain 4"/>
    <property type="match status" value="1"/>
</dbReference>
<proteinExistence type="inferred from homology"/>
<dbReference type="Pfam" id="PF13361">
    <property type="entry name" value="UvrD_C"/>
    <property type="match status" value="1"/>
</dbReference>
<dbReference type="GO" id="GO:0003677">
    <property type="term" value="F:DNA binding"/>
    <property type="evidence" value="ECO:0007669"/>
    <property type="project" value="UniProtKB-KW"/>
</dbReference>
<evidence type="ECO:0000256" key="3">
    <source>
        <dbReference type="ARBA" id="ARBA00022741"/>
    </source>
</evidence>
<dbReference type="SUPFAM" id="SSF52980">
    <property type="entry name" value="Restriction endonuclease-like"/>
    <property type="match status" value="1"/>
</dbReference>
<dbReference type="EC" id="5.6.2.4" evidence="13"/>
<evidence type="ECO:0000256" key="2">
    <source>
        <dbReference type="ARBA" id="ARBA00022722"/>
    </source>
</evidence>
<evidence type="ECO:0000256" key="15">
    <source>
        <dbReference type="PROSITE-ProRule" id="PRU00560"/>
    </source>
</evidence>
<dbReference type="Pfam" id="PF12705">
    <property type="entry name" value="PDDEXK_1"/>
    <property type="match status" value="1"/>
</dbReference>
<comment type="catalytic activity">
    <reaction evidence="14">
        <text>ATP + H2O = ADP + phosphate + H(+)</text>
        <dbReference type="Rhea" id="RHEA:13065"/>
        <dbReference type="ChEBI" id="CHEBI:15377"/>
        <dbReference type="ChEBI" id="CHEBI:15378"/>
        <dbReference type="ChEBI" id="CHEBI:30616"/>
        <dbReference type="ChEBI" id="CHEBI:43474"/>
        <dbReference type="ChEBI" id="CHEBI:456216"/>
        <dbReference type="EC" id="5.6.2.4"/>
    </reaction>
</comment>
<dbReference type="PROSITE" id="PS51217">
    <property type="entry name" value="UVRD_HELICASE_CTER"/>
    <property type="match status" value="1"/>
</dbReference>
<dbReference type="GO" id="GO:0043138">
    <property type="term" value="F:3'-5' DNA helicase activity"/>
    <property type="evidence" value="ECO:0007669"/>
    <property type="project" value="UniProtKB-EC"/>
</dbReference>
<gene>
    <name evidence="18" type="ORF">Back2_07510</name>
</gene>
<dbReference type="SUPFAM" id="SSF52540">
    <property type="entry name" value="P-loop containing nucleoside triphosphate hydrolases"/>
    <property type="match status" value="1"/>
</dbReference>
<evidence type="ECO:0000256" key="9">
    <source>
        <dbReference type="ARBA" id="ARBA00023125"/>
    </source>
</evidence>
<keyword evidence="11" id="KW-0413">Isomerase</keyword>